<sequence>MRVLVLFFALFNVLFALSVSDVKMLFDEQKFEQVCSKSVENLCLKANDEALFSLYATACVKIHKINSLFLPITKLRQSPQSRENAAYFADILLKKKLLYHALIDNIDISYIRLSKSDYILSMIFDRFVKNDFKKEGDGYIFREKNSDIFYGLYADKSTKIPKIILTIHKNNKILEKIEYY</sequence>
<name>A0ABN7K6B3_9BACT</name>
<organism evidence="1 2">
    <name type="scientific">Campylobacter suis</name>
    <dbReference type="NCBI Taxonomy" id="2790657"/>
    <lineage>
        <taxon>Bacteria</taxon>
        <taxon>Pseudomonadati</taxon>
        <taxon>Campylobacterota</taxon>
        <taxon>Epsilonproteobacteria</taxon>
        <taxon>Campylobacterales</taxon>
        <taxon>Campylobacteraceae</taxon>
        <taxon>Campylobacter</taxon>
    </lineage>
</organism>
<protein>
    <recommendedName>
        <fullName evidence="3">Periplasmic protein</fullName>
    </recommendedName>
</protein>
<reference evidence="1 2" key="1">
    <citation type="submission" date="2020-11" db="EMBL/GenBank/DDBJ databases">
        <authorList>
            <person name="Peeters C."/>
        </authorList>
    </citation>
    <scope>NUCLEOTIDE SEQUENCE [LARGE SCALE GENOMIC DNA]</scope>
    <source>
        <strain evidence="1 2">LMG 8286</strain>
    </source>
</reference>
<evidence type="ECO:0008006" key="3">
    <source>
        <dbReference type="Google" id="ProtNLM"/>
    </source>
</evidence>
<proteinExistence type="predicted"/>
<dbReference type="EMBL" id="CAJHOE010000001">
    <property type="protein sequence ID" value="CAD7287156.1"/>
    <property type="molecule type" value="Genomic_DNA"/>
</dbReference>
<evidence type="ECO:0000313" key="2">
    <source>
        <dbReference type="Proteomes" id="UP000789359"/>
    </source>
</evidence>
<comment type="caution">
    <text evidence="1">The sequence shown here is derived from an EMBL/GenBank/DDBJ whole genome shotgun (WGS) entry which is preliminary data.</text>
</comment>
<keyword evidence="2" id="KW-1185">Reference proteome</keyword>
<accession>A0ABN7K6B3</accession>
<evidence type="ECO:0000313" key="1">
    <source>
        <dbReference type="EMBL" id="CAD7287156.1"/>
    </source>
</evidence>
<gene>
    <name evidence="1" type="ORF">LMG8286_00787</name>
</gene>
<dbReference type="Proteomes" id="UP000789359">
    <property type="component" value="Unassembled WGS sequence"/>
</dbReference>
<dbReference type="RefSeq" id="WP_230056552.1">
    <property type="nucleotide sequence ID" value="NZ_CAJHOE010000001.1"/>
</dbReference>